<feature type="compositionally biased region" description="Basic and acidic residues" evidence="1">
    <location>
        <begin position="225"/>
        <end position="236"/>
    </location>
</feature>
<dbReference type="Proteomes" id="UP001521222">
    <property type="component" value="Unassembled WGS sequence"/>
</dbReference>
<comment type="caution">
    <text evidence="2">The sequence shown here is derived from an EMBL/GenBank/DDBJ whole genome shotgun (WGS) entry which is preliminary data.</text>
</comment>
<protein>
    <recommendedName>
        <fullName evidence="4">MACPF domain-containing protein</fullName>
    </recommendedName>
</protein>
<keyword evidence="3" id="KW-1185">Reference proteome</keyword>
<gene>
    <name evidence="2" type="ORF">SLS59_009628</name>
</gene>
<feature type="compositionally biased region" description="Polar residues" evidence="1">
    <location>
        <begin position="329"/>
        <end position="346"/>
    </location>
</feature>
<dbReference type="EMBL" id="JAKIXB020000045">
    <property type="protein sequence ID" value="KAL1592536.1"/>
    <property type="molecule type" value="Genomic_DNA"/>
</dbReference>
<proteinExistence type="predicted"/>
<name>A0ABR3QK58_9PLEO</name>
<evidence type="ECO:0000313" key="3">
    <source>
        <dbReference type="Proteomes" id="UP001521222"/>
    </source>
</evidence>
<sequence>MAQLPNDFSVFIGPDKDVPGQDLKKSELYPEELLKLAPKPGNDLWSITLKQLKNRIPSGARFCNQNSAEIDESTSLRTFVKYSKQIGLSGEDNKYVQLWYIPPKISHTSTHPLPGVQDVMPEKPTSKLGFNEAKPPTNATYDGDEYVERDDQLNPGEKDGQGSVPDYAIERKIPRFHGKSGGKVETYSYNSTRDKQLAVNGFEHKSTQIALGLVTPKFSVGASGSHEKQTEKESKDTQITSESTIVATWTRIDEIMTKGDYAMAKKFLEHYGHAFSTRIACGGTLYTEVARKAETVEKLETQRERLLTAANASLTLTPPSGAVAVKATGGNTKDSGTDTARGSGTSIDSTTLKWEAHGGDGRYSQSQEICSVVDPVRLKWMPDALRLLNDTSSRKDAFNDAYGDRFIIGTTTQRWIHTVFNFSFRTLKLMQSFYNQMDTKKLTEKSISEGFEILKSHYDGDNISCNVIVLTSSLSSDGHVQTLYNRVHPDTLYDKIRPQVSNIMNAHNVTTELATRSFAQLLPHLDFPPKVTFTGDEAENIARDRLNVITAYVKTSARVRTPLLRSDASKTQELVTELSGLTKSIKESEKALRGFGYSSEKIKTLGDNIEKLAKLVDIQFAACHWVRRSILKEIDL</sequence>
<evidence type="ECO:0000313" key="2">
    <source>
        <dbReference type="EMBL" id="KAL1592536.1"/>
    </source>
</evidence>
<organism evidence="2 3">
    <name type="scientific">Nothophoma quercina</name>
    <dbReference type="NCBI Taxonomy" id="749835"/>
    <lineage>
        <taxon>Eukaryota</taxon>
        <taxon>Fungi</taxon>
        <taxon>Dikarya</taxon>
        <taxon>Ascomycota</taxon>
        <taxon>Pezizomycotina</taxon>
        <taxon>Dothideomycetes</taxon>
        <taxon>Pleosporomycetidae</taxon>
        <taxon>Pleosporales</taxon>
        <taxon>Pleosporineae</taxon>
        <taxon>Didymellaceae</taxon>
        <taxon>Nothophoma</taxon>
    </lineage>
</organism>
<feature type="region of interest" description="Disordered" evidence="1">
    <location>
        <begin position="324"/>
        <end position="346"/>
    </location>
</feature>
<evidence type="ECO:0000256" key="1">
    <source>
        <dbReference type="SAM" id="MobiDB-lite"/>
    </source>
</evidence>
<accession>A0ABR3QK58</accession>
<reference evidence="2 3" key="1">
    <citation type="submission" date="2024-02" db="EMBL/GenBank/DDBJ databases">
        <title>De novo assembly and annotation of 12 fungi associated with fruit tree decline syndrome in Ontario, Canada.</title>
        <authorList>
            <person name="Sulman M."/>
            <person name="Ellouze W."/>
            <person name="Ilyukhin E."/>
        </authorList>
    </citation>
    <scope>NUCLEOTIDE SEQUENCE [LARGE SCALE GENOMIC DNA]</scope>
    <source>
        <strain evidence="2 3">M97-236</strain>
    </source>
</reference>
<evidence type="ECO:0008006" key="4">
    <source>
        <dbReference type="Google" id="ProtNLM"/>
    </source>
</evidence>
<feature type="region of interest" description="Disordered" evidence="1">
    <location>
        <begin position="220"/>
        <end position="239"/>
    </location>
</feature>